<comment type="subcellular location">
    <subcellularLocation>
        <location evidence="1">Membrane</location>
    </subcellularLocation>
</comment>
<sequence length="216" mass="24506">MLLLSVGRFQVLGPADTVVAVAGEDVVLPCYLKPNISAEALEVRWFRQDFLNPVHLYANKRNNAEKQSKSYTGRTQLFREELKSGNTSLKLFGVRGSDDGSYKCFVQDNKYEYDDFSIQLSVKAIGKQPVISIEGHREGGVGLLCESAGWYPQPELIWRDGEGHKLTARPTETNRDSMDLFIVRRRLIAHKGNSNLTCRVLPQQFHQERETEVHIP</sequence>
<feature type="non-terminal residue" evidence="8">
    <location>
        <position position="1"/>
    </location>
</feature>
<dbReference type="PROSITE" id="PS50835">
    <property type="entry name" value="IG_LIKE"/>
    <property type="match status" value="1"/>
</dbReference>
<dbReference type="InterPro" id="IPR013783">
    <property type="entry name" value="Ig-like_fold"/>
</dbReference>
<evidence type="ECO:0000256" key="3">
    <source>
        <dbReference type="ARBA" id="ARBA00022729"/>
    </source>
</evidence>
<dbReference type="GO" id="GO:0001817">
    <property type="term" value="P:regulation of cytokine production"/>
    <property type="evidence" value="ECO:0007669"/>
    <property type="project" value="TreeGrafter"/>
</dbReference>
<dbReference type="InterPro" id="IPR007110">
    <property type="entry name" value="Ig-like_dom"/>
</dbReference>
<dbReference type="InterPro" id="IPR053896">
    <property type="entry name" value="BTN3A2-like_Ig-C"/>
</dbReference>
<evidence type="ECO:0000256" key="4">
    <source>
        <dbReference type="ARBA" id="ARBA00022989"/>
    </source>
</evidence>
<dbReference type="Pfam" id="PF07686">
    <property type="entry name" value="V-set"/>
    <property type="match status" value="1"/>
</dbReference>
<organism evidence="8 9">
    <name type="scientific">Aldrovandia affinis</name>
    <dbReference type="NCBI Taxonomy" id="143900"/>
    <lineage>
        <taxon>Eukaryota</taxon>
        <taxon>Metazoa</taxon>
        <taxon>Chordata</taxon>
        <taxon>Craniata</taxon>
        <taxon>Vertebrata</taxon>
        <taxon>Euteleostomi</taxon>
        <taxon>Actinopterygii</taxon>
        <taxon>Neopterygii</taxon>
        <taxon>Teleostei</taxon>
        <taxon>Notacanthiformes</taxon>
        <taxon>Halosauridae</taxon>
        <taxon>Aldrovandia</taxon>
    </lineage>
</organism>
<dbReference type="Proteomes" id="UP001221898">
    <property type="component" value="Unassembled WGS sequence"/>
</dbReference>
<dbReference type="GO" id="GO:0009897">
    <property type="term" value="C:external side of plasma membrane"/>
    <property type="evidence" value="ECO:0007669"/>
    <property type="project" value="TreeGrafter"/>
</dbReference>
<dbReference type="AlphaFoldDB" id="A0AAD7S8F1"/>
<name>A0AAD7S8F1_9TELE</name>
<evidence type="ECO:0000256" key="2">
    <source>
        <dbReference type="ARBA" id="ARBA00022692"/>
    </source>
</evidence>
<dbReference type="FunFam" id="2.60.40.10:FF:000208">
    <property type="entry name" value="Butyrophilin subfamily 1 member A1"/>
    <property type="match status" value="1"/>
</dbReference>
<keyword evidence="3" id="KW-0732">Signal</keyword>
<dbReference type="EMBL" id="JAINUG010000095">
    <property type="protein sequence ID" value="KAJ8397698.1"/>
    <property type="molecule type" value="Genomic_DNA"/>
</dbReference>
<proteinExistence type="predicted"/>
<dbReference type="GO" id="GO:0050852">
    <property type="term" value="P:T cell receptor signaling pathway"/>
    <property type="evidence" value="ECO:0007669"/>
    <property type="project" value="TreeGrafter"/>
</dbReference>
<protein>
    <recommendedName>
        <fullName evidence="7">Ig-like domain-containing protein</fullName>
    </recommendedName>
</protein>
<dbReference type="Gene3D" id="2.60.40.10">
    <property type="entry name" value="Immunoglobulins"/>
    <property type="match status" value="2"/>
</dbReference>
<dbReference type="PANTHER" id="PTHR24100">
    <property type="entry name" value="BUTYROPHILIN"/>
    <property type="match status" value="1"/>
</dbReference>
<evidence type="ECO:0000259" key="7">
    <source>
        <dbReference type="PROSITE" id="PS50835"/>
    </source>
</evidence>
<evidence type="ECO:0000256" key="5">
    <source>
        <dbReference type="ARBA" id="ARBA00023136"/>
    </source>
</evidence>
<dbReference type="SMART" id="SM00406">
    <property type="entry name" value="IGv"/>
    <property type="match status" value="1"/>
</dbReference>
<evidence type="ECO:0000256" key="6">
    <source>
        <dbReference type="ARBA" id="ARBA00023319"/>
    </source>
</evidence>
<evidence type="ECO:0000313" key="9">
    <source>
        <dbReference type="Proteomes" id="UP001221898"/>
    </source>
</evidence>
<evidence type="ECO:0000256" key="1">
    <source>
        <dbReference type="ARBA" id="ARBA00004370"/>
    </source>
</evidence>
<dbReference type="InterPro" id="IPR036179">
    <property type="entry name" value="Ig-like_dom_sf"/>
</dbReference>
<dbReference type="InterPro" id="IPR013106">
    <property type="entry name" value="Ig_V-set"/>
</dbReference>
<dbReference type="InterPro" id="IPR003599">
    <property type="entry name" value="Ig_sub"/>
</dbReference>
<reference evidence="8" key="1">
    <citation type="journal article" date="2023" name="Science">
        <title>Genome structures resolve the early diversification of teleost fishes.</title>
        <authorList>
            <person name="Parey E."/>
            <person name="Louis A."/>
            <person name="Montfort J."/>
            <person name="Bouchez O."/>
            <person name="Roques C."/>
            <person name="Iampietro C."/>
            <person name="Lluch J."/>
            <person name="Castinel A."/>
            <person name="Donnadieu C."/>
            <person name="Desvignes T."/>
            <person name="Floi Bucao C."/>
            <person name="Jouanno E."/>
            <person name="Wen M."/>
            <person name="Mejri S."/>
            <person name="Dirks R."/>
            <person name="Jansen H."/>
            <person name="Henkel C."/>
            <person name="Chen W.J."/>
            <person name="Zahm M."/>
            <person name="Cabau C."/>
            <person name="Klopp C."/>
            <person name="Thompson A.W."/>
            <person name="Robinson-Rechavi M."/>
            <person name="Braasch I."/>
            <person name="Lecointre G."/>
            <person name="Bobe J."/>
            <person name="Postlethwait J.H."/>
            <person name="Berthelot C."/>
            <person name="Roest Crollius H."/>
            <person name="Guiguen Y."/>
        </authorList>
    </citation>
    <scope>NUCLEOTIDE SEQUENCE</scope>
    <source>
        <strain evidence="8">NC1722</strain>
    </source>
</reference>
<feature type="domain" description="Ig-like" evidence="7">
    <location>
        <begin position="23"/>
        <end position="121"/>
    </location>
</feature>
<comment type="caution">
    <text evidence="8">The sequence shown here is derived from an EMBL/GenBank/DDBJ whole genome shotgun (WGS) entry which is preliminary data.</text>
</comment>
<dbReference type="InterPro" id="IPR050504">
    <property type="entry name" value="IgSF_BTN/MOG"/>
</dbReference>
<dbReference type="GO" id="GO:0005102">
    <property type="term" value="F:signaling receptor binding"/>
    <property type="evidence" value="ECO:0007669"/>
    <property type="project" value="TreeGrafter"/>
</dbReference>
<dbReference type="PANTHER" id="PTHR24100:SF130">
    <property type="entry name" value="BUTYROPHILIN-LIKE PROTEIN 9"/>
    <property type="match status" value="1"/>
</dbReference>
<keyword evidence="5" id="KW-0472">Membrane</keyword>
<gene>
    <name evidence="8" type="ORF">AAFF_G00433870</name>
</gene>
<dbReference type="SMART" id="SM00409">
    <property type="entry name" value="IG"/>
    <property type="match status" value="1"/>
</dbReference>
<keyword evidence="9" id="KW-1185">Reference proteome</keyword>
<keyword evidence="4" id="KW-1133">Transmembrane helix</keyword>
<dbReference type="Pfam" id="PF22705">
    <property type="entry name" value="C2-set_3"/>
    <property type="match status" value="1"/>
</dbReference>
<keyword evidence="2" id="KW-0812">Transmembrane</keyword>
<accession>A0AAD7S8F1</accession>
<keyword evidence="6" id="KW-0393">Immunoglobulin domain</keyword>
<evidence type="ECO:0000313" key="8">
    <source>
        <dbReference type="EMBL" id="KAJ8397698.1"/>
    </source>
</evidence>
<dbReference type="SUPFAM" id="SSF48726">
    <property type="entry name" value="Immunoglobulin"/>
    <property type="match status" value="1"/>
</dbReference>
<dbReference type="FunFam" id="2.60.40.10:FF:000088">
    <property type="entry name" value="Butyrophilin subfamily 1 member A1"/>
    <property type="match status" value="1"/>
</dbReference>